<accession>A0ABR1MSI6</accession>
<dbReference type="Proteomes" id="UP001367316">
    <property type="component" value="Unassembled WGS sequence"/>
</dbReference>
<name>A0ABR1MSI6_9PEZI</name>
<evidence type="ECO:0000256" key="1">
    <source>
        <dbReference type="SAM" id="MobiDB-lite"/>
    </source>
</evidence>
<protein>
    <submittedName>
        <fullName evidence="2">Uncharacterized protein</fullName>
    </submittedName>
</protein>
<comment type="caution">
    <text evidence="2">The sequence shown here is derived from an EMBL/GenBank/DDBJ whole genome shotgun (WGS) entry which is preliminary data.</text>
</comment>
<dbReference type="EMBL" id="JBBPBF010000061">
    <property type="protein sequence ID" value="KAK7605897.1"/>
    <property type="molecule type" value="Genomic_DNA"/>
</dbReference>
<sequence>MQCQGTTQDGGSRQCRPTTVAAHKGSGAYYYQHQWHSGSSSAIGQQQQNQQQQRKIKPKEASAPQTPSRSISRFRTIIINNNNGRSNDDDHDKFTWLPPLPPPLVSDKGHEHGGNVPFGRLPRDASSPVPCATPLITSTTTTAETTQGEGDAVLRAIRATSDQLIAQLEALAKAYRNFDAANGGAGLLVQRLIKVQGKTAARAILVFAETMRQAVEDHLCDGGGDDSGHGEVWGEDDAVSLI</sequence>
<gene>
    <name evidence="2" type="ORF">JOL62DRAFT_632450</name>
</gene>
<reference evidence="2 3" key="1">
    <citation type="submission" date="2024-04" db="EMBL/GenBank/DDBJ databases">
        <title>Phyllosticta paracitricarpa is synonymous to the EU quarantine fungus P. citricarpa based on phylogenomic analyses.</title>
        <authorList>
            <consortium name="Lawrence Berkeley National Laboratory"/>
            <person name="Van ingen-buijs V.A."/>
            <person name="Van westerhoven A.C."/>
            <person name="Haridas S."/>
            <person name="Skiadas P."/>
            <person name="Martin F."/>
            <person name="Groenewald J.Z."/>
            <person name="Crous P.W."/>
            <person name="Seidl M.F."/>
        </authorList>
    </citation>
    <scope>NUCLEOTIDE SEQUENCE [LARGE SCALE GENOMIC DNA]</scope>
    <source>
        <strain evidence="2 3">CBS 141358</strain>
    </source>
</reference>
<evidence type="ECO:0000313" key="2">
    <source>
        <dbReference type="EMBL" id="KAK7605897.1"/>
    </source>
</evidence>
<feature type="region of interest" description="Disordered" evidence="1">
    <location>
        <begin position="38"/>
        <end position="73"/>
    </location>
</feature>
<evidence type="ECO:0000313" key="3">
    <source>
        <dbReference type="Proteomes" id="UP001367316"/>
    </source>
</evidence>
<organism evidence="2 3">
    <name type="scientific">Phyllosticta paracitricarpa</name>
    <dbReference type="NCBI Taxonomy" id="2016321"/>
    <lineage>
        <taxon>Eukaryota</taxon>
        <taxon>Fungi</taxon>
        <taxon>Dikarya</taxon>
        <taxon>Ascomycota</taxon>
        <taxon>Pezizomycotina</taxon>
        <taxon>Dothideomycetes</taxon>
        <taxon>Dothideomycetes incertae sedis</taxon>
        <taxon>Botryosphaeriales</taxon>
        <taxon>Phyllostictaceae</taxon>
        <taxon>Phyllosticta</taxon>
    </lineage>
</organism>
<keyword evidence="3" id="KW-1185">Reference proteome</keyword>
<proteinExistence type="predicted"/>